<keyword evidence="2" id="KW-0812">Transmembrane</keyword>
<protein>
    <submittedName>
        <fullName evidence="3">Uncharacterized protein</fullName>
    </submittedName>
</protein>
<dbReference type="Proteomes" id="UP000076837">
    <property type="component" value="Unassembled WGS sequence"/>
</dbReference>
<evidence type="ECO:0000256" key="2">
    <source>
        <dbReference type="SAM" id="Phobius"/>
    </source>
</evidence>
<reference evidence="3 4" key="1">
    <citation type="journal article" date="2016" name="Sci. Rep.">
        <title>Draft genome sequencing and secretome analysis of fungal phytopathogen Ascochyta rabiei provides insight into the necrotrophic effector repertoire.</title>
        <authorList>
            <person name="Verma S."/>
            <person name="Gazara R.K."/>
            <person name="Nizam S."/>
            <person name="Parween S."/>
            <person name="Chattopadhyay D."/>
            <person name="Verma P.K."/>
        </authorList>
    </citation>
    <scope>NUCLEOTIDE SEQUENCE [LARGE SCALE GENOMIC DNA]</scope>
    <source>
        <strain evidence="3 4">ArDII</strain>
    </source>
</reference>
<feature type="compositionally biased region" description="Basic residues" evidence="1">
    <location>
        <begin position="435"/>
        <end position="448"/>
    </location>
</feature>
<organism evidence="3 4">
    <name type="scientific">Didymella rabiei</name>
    <name type="common">Chickpea ascochyta blight fungus</name>
    <name type="synonym">Mycosphaerella rabiei</name>
    <dbReference type="NCBI Taxonomy" id="5454"/>
    <lineage>
        <taxon>Eukaryota</taxon>
        <taxon>Fungi</taxon>
        <taxon>Dikarya</taxon>
        <taxon>Ascomycota</taxon>
        <taxon>Pezizomycotina</taxon>
        <taxon>Dothideomycetes</taxon>
        <taxon>Pleosporomycetidae</taxon>
        <taxon>Pleosporales</taxon>
        <taxon>Pleosporineae</taxon>
        <taxon>Didymellaceae</taxon>
        <taxon>Ascochyta</taxon>
    </lineage>
</organism>
<dbReference type="OrthoDB" id="10608688at2759"/>
<sequence length="557" mass="59358">MAFSNRYALLDQFALETVSKLRSLPEQDDEESMVAALNAQDESDSVRDAEWIAEKTAKRVARAVDGASAPAAPGRRISWADECQAEAEADAMTDAGVSVEVEADWERAEDSEDTTSHIRHSDTKLATTKRGLVPEWDDYIAGMPVFSAQAPDFAPAPFMHLRYTVESSWSASSSVRTPNHAAEASSDAGESKATTDTELEEVIAVQEKKEEEEEEEEQETIKTSADHERVESSAAMAEDAPITPLKSRKRRIQKATRKAATAKNVVAATESTDAIVKAHTNTSFMVEHAQAATGRTTEAGDPAQVSPHSGSGSSVVTAPSIEELPKPTLHINGKTALVDVGDAEFSIAAPEPQVETLGGVADLQDEDITPEDVFVDATTGGSTPVVAMEDLQPSSSTAQEALEEPVLEIDDAMTAAAGDKVSAQEAGNFLPKPSVPRKKKNQTKAQRRAAKEAAAAAAATDAESNVAAPTSGGDPVVDDQGVGAKEQEDEDVEMPPYPLRKNKPSGALRWKTSKAVAAAMGRPMELQAGSHFIPWYTVLAMITGQLFVLVVGIYLMM</sequence>
<feature type="region of interest" description="Disordered" evidence="1">
    <location>
        <begin position="425"/>
        <end position="505"/>
    </location>
</feature>
<feature type="region of interest" description="Disordered" evidence="1">
    <location>
        <begin position="292"/>
        <end position="315"/>
    </location>
</feature>
<evidence type="ECO:0000313" key="4">
    <source>
        <dbReference type="Proteomes" id="UP000076837"/>
    </source>
</evidence>
<dbReference type="EMBL" id="JYNV01000173">
    <property type="protein sequence ID" value="KZM24143.1"/>
    <property type="molecule type" value="Genomic_DNA"/>
</dbReference>
<dbReference type="AlphaFoldDB" id="A0A163F4J6"/>
<gene>
    <name evidence="3" type="ORF">ST47_g4724</name>
</gene>
<proteinExistence type="predicted"/>
<evidence type="ECO:0000313" key="3">
    <source>
        <dbReference type="EMBL" id="KZM24143.1"/>
    </source>
</evidence>
<keyword evidence="4" id="KW-1185">Reference proteome</keyword>
<keyword evidence="2" id="KW-0472">Membrane</keyword>
<feature type="compositionally biased region" description="Low complexity" evidence="1">
    <location>
        <begin position="472"/>
        <end position="483"/>
    </location>
</feature>
<accession>A0A163F4J6</accession>
<evidence type="ECO:0000256" key="1">
    <source>
        <dbReference type="SAM" id="MobiDB-lite"/>
    </source>
</evidence>
<feature type="transmembrane region" description="Helical" evidence="2">
    <location>
        <begin position="533"/>
        <end position="556"/>
    </location>
</feature>
<feature type="compositionally biased region" description="Low complexity" evidence="1">
    <location>
        <begin position="452"/>
        <end position="463"/>
    </location>
</feature>
<feature type="region of interest" description="Disordered" evidence="1">
    <location>
        <begin position="24"/>
        <end position="47"/>
    </location>
</feature>
<keyword evidence="2" id="KW-1133">Transmembrane helix</keyword>
<feature type="region of interest" description="Disordered" evidence="1">
    <location>
        <begin position="170"/>
        <end position="260"/>
    </location>
</feature>
<name>A0A163F4J6_DIDRA</name>
<feature type="compositionally biased region" description="Basic residues" evidence="1">
    <location>
        <begin position="246"/>
        <end position="257"/>
    </location>
</feature>
<comment type="caution">
    <text evidence="3">The sequence shown here is derived from an EMBL/GenBank/DDBJ whole genome shotgun (WGS) entry which is preliminary data.</text>
</comment>